<organism evidence="1 2">
    <name type="scientific">Gigaspora rosea</name>
    <dbReference type="NCBI Taxonomy" id="44941"/>
    <lineage>
        <taxon>Eukaryota</taxon>
        <taxon>Fungi</taxon>
        <taxon>Fungi incertae sedis</taxon>
        <taxon>Mucoromycota</taxon>
        <taxon>Glomeromycotina</taxon>
        <taxon>Glomeromycetes</taxon>
        <taxon>Diversisporales</taxon>
        <taxon>Gigasporaceae</taxon>
        <taxon>Gigaspora</taxon>
    </lineage>
</organism>
<evidence type="ECO:0000313" key="2">
    <source>
        <dbReference type="Proteomes" id="UP000266673"/>
    </source>
</evidence>
<proteinExistence type="predicted"/>
<dbReference type="Proteomes" id="UP000266673">
    <property type="component" value="Unassembled WGS sequence"/>
</dbReference>
<accession>A0A397V820</accession>
<dbReference type="EMBL" id="QKWP01000523">
    <property type="protein sequence ID" value="RIB18684.1"/>
    <property type="molecule type" value="Genomic_DNA"/>
</dbReference>
<protein>
    <submittedName>
        <fullName evidence="1">Uncharacterized protein</fullName>
    </submittedName>
</protein>
<dbReference type="AlphaFoldDB" id="A0A397V820"/>
<comment type="caution">
    <text evidence="1">The sequence shown here is derived from an EMBL/GenBank/DDBJ whole genome shotgun (WGS) entry which is preliminary data.</text>
</comment>
<reference evidence="1 2" key="1">
    <citation type="submission" date="2018-06" db="EMBL/GenBank/DDBJ databases">
        <title>Comparative genomics reveals the genomic features of Rhizophagus irregularis, R. cerebriforme, R. diaphanum and Gigaspora rosea, and their symbiotic lifestyle signature.</title>
        <authorList>
            <person name="Morin E."/>
            <person name="San Clemente H."/>
            <person name="Chen E.C.H."/>
            <person name="De La Providencia I."/>
            <person name="Hainaut M."/>
            <person name="Kuo A."/>
            <person name="Kohler A."/>
            <person name="Murat C."/>
            <person name="Tang N."/>
            <person name="Roy S."/>
            <person name="Loubradou J."/>
            <person name="Henrissat B."/>
            <person name="Grigoriev I.V."/>
            <person name="Corradi N."/>
            <person name="Roux C."/>
            <person name="Martin F.M."/>
        </authorList>
    </citation>
    <scope>NUCLEOTIDE SEQUENCE [LARGE SCALE GENOMIC DNA]</scope>
    <source>
        <strain evidence="1 2">DAOM 194757</strain>
    </source>
</reference>
<gene>
    <name evidence="1" type="ORF">C2G38_2183892</name>
</gene>
<sequence length="107" mass="13046">MDTKRGKLFHVMAQLFFIIRNEPEKLNARPKIIKIIEEYLRNTLEIPINFQEIIKRNSFSFLGLSLKNQKFSLIQYQECLLKMKEYVREHNEDIMKIHDLMIRFMQL</sequence>
<keyword evidence="2" id="KW-1185">Reference proteome</keyword>
<name>A0A397V820_9GLOM</name>
<dbReference type="OrthoDB" id="5419821at2759"/>
<evidence type="ECO:0000313" key="1">
    <source>
        <dbReference type="EMBL" id="RIB18684.1"/>
    </source>
</evidence>